<keyword evidence="1" id="KW-0732">Signal</keyword>
<keyword evidence="6" id="KW-1185">Reference proteome</keyword>
<keyword evidence="2" id="KW-0325">Glycoprotein</keyword>
<evidence type="ECO:0008006" key="7">
    <source>
        <dbReference type="Google" id="ProtNLM"/>
    </source>
</evidence>
<dbReference type="Proteomes" id="UP000625976">
    <property type="component" value="Unassembled WGS sequence"/>
</dbReference>
<evidence type="ECO:0000259" key="4">
    <source>
        <dbReference type="Pfam" id="PF18962"/>
    </source>
</evidence>
<reference evidence="5" key="2">
    <citation type="submission" date="2020-09" db="EMBL/GenBank/DDBJ databases">
        <authorList>
            <person name="Sun Q."/>
            <person name="Zhou Y."/>
        </authorList>
    </citation>
    <scope>NUCLEOTIDE SEQUENCE</scope>
    <source>
        <strain evidence="5">CGMCC 1.12751</strain>
    </source>
</reference>
<comment type="caution">
    <text evidence="5">The sequence shown here is derived from an EMBL/GenBank/DDBJ whole genome shotgun (WGS) entry which is preliminary data.</text>
</comment>
<reference evidence="5" key="1">
    <citation type="journal article" date="2014" name="Int. J. Syst. Evol. Microbiol.">
        <title>Complete genome sequence of Corynebacterium casei LMG S-19264T (=DSM 44701T), isolated from a smear-ripened cheese.</title>
        <authorList>
            <consortium name="US DOE Joint Genome Institute (JGI-PGF)"/>
            <person name="Walter F."/>
            <person name="Albersmeier A."/>
            <person name="Kalinowski J."/>
            <person name="Ruckert C."/>
        </authorList>
    </citation>
    <scope>NUCLEOTIDE SEQUENCE</scope>
    <source>
        <strain evidence="5">CGMCC 1.12751</strain>
    </source>
</reference>
<evidence type="ECO:0000313" key="6">
    <source>
        <dbReference type="Proteomes" id="UP000625976"/>
    </source>
</evidence>
<organism evidence="5 6">
    <name type="scientific">Bizionia arctica</name>
    <dbReference type="NCBI Taxonomy" id="1495645"/>
    <lineage>
        <taxon>Bacteria</taxon>
        <taxon>Pseudomonadati</taxon>
        <taxon>Bacteroidota</taxon>
        <taxon>Flavobacteriia</taxon>
        <taxon>Flavobacteriales</taxon>
        <taxon>Flavobacteriaceae</taxon>
        <taxon>Bizionia</taxon>
    </lineage>
</organism>
<dbReference type="InterPro" id="IPR026444">
    <property type="entry name" value="Secre_tail"/>
</dbReference>
<dbReference type="RefSeq" id="WP_188461143.1">
    <property type="nucleotide sequence ID" value="NZ_BMFQ01000001.1"/>
</dbReference>
<dbReference type="CDD" id="cd04818">
    <property type="entry name" value="PA_subtilisin_1"/>
    <property type="match status" value="1"/>
</dbReference>
<protein>
    <recommendedName>
        <fullName evidence="7">T9SS type A sorting domain-containing protein</fullName>
    </recommendedName>
</protein>
<accession>A0A917GBC1</accession>
<dbReference type="Pfam" id="PF18962">
    <property type="entry name" value="Por_Secre_tail"/>
    <property type="match status" value="1"/>
</dbReference>
<dbReference type="InterPro" id="IPR003137">
    <property type="entry name" value="PA_domain"/>
</dbReference>
<dbReference type="InterPro" id="IPR036278">
    <property type="entry name" value="Sialidase_sf"/>
</dbReference>
<dbReference type="SUPFAM" id="SSF110296">
    <property type="entry name" value="Oligoxyloglucan reducing end-specific cellobiohydrolase"/>
    <property type="match status" value="1"/>
</dbReference>
<evidence type="ECO:0000313" key="5">
    <source>
        <dbReference type="EMBL" id="GGG34664.1"/>
    </source>
</evidence>
<feature type="domain" description="PA" evidence="3">
    <location>
        <begin position="294"/>
        <end position="368"/>
    </location>
</feature>
<dbReference type="Gene3D" id="2.130.10.10">
    <property type="entry name" value="YVTN repeat-like/Quinoprotein amine dehydrogenase"/>
    <property type="match status" value="3"/>
</dbReference>
<dbReference type="PANTHER" id="PTHR22702">
    <property type="entry name" value="PROTEASE-ASSOCIATED DOMAIN-CONTAINING PROTEIN"/>
    <property type="match status" value="1"/>
</dbReference>
<dbReference type="Pfam" id="PF02225">
    <property type="entry name" value="PA"/>
    <property type="match status" value="1"/>
</dbReference>
<dbReference type="EMBL" id="BMFQ01000001">
    <property type="protein sequence ID" value="GGG34664.1"/>
    <property type="molecule type" value="Genomic_DNA"/>
</dbReference>
<dbReference type="NCBIfam" id="TIGR04183">
    <property type="entry name" value="Por_Secre_tail"/>
    <property type="match status" value="1"/>
</dbReference>
<name>A0A917GBC1_9FLAO</name>
<dbReference type="PANTHER" id="PTHR22702:SF1">
    <property type="entry name" value="PROTEASE-ASSOCIATED DOMAIN-CONTAINING PROTEIN 1"/>
    <property type="match status" value="1"/>
</dbReference>
<dbReference type="Gene3D" id="3.50.30.30">
    <property type="match status" value="1"/>
</dbReference>
<gene>
    <name evidence="5" type="ORF">GCM10010976_02940</name>
</gene>
<evidence type="ECO:0000256" key="2">
    <source>
        <dbReference type="ARBA" id="ARBA00023180"/>
    </source>
</evidence>
<feature type="domain" description="Secretion system C-terminal sorting" evidence="4">
    <location>
        <begin position="1004"/>
        <end position="1077"/>
    </location>
</feature>
<dbReference type="InterPro" id="IPR015943">
    <property type="entry name" value="WD40/YVTN_repeat-like_dom_sf"/>
</dbReference>
<sequence>MKKISLLIFSVLLIALAVFVITKDDATINEEALENEVALVSVDELKQQHQEYIDNNPFQEDLLLSKQERKEHRMTPNKYNEEQWILTMNPALGRPTPIKVAELQKELLNQRNNDLINGRVPGDALNNGWIERGPNNVGGRTRAVMFDPNDTSDNTVFAGGVSGGLWKNTNISSASSVWERVDIPENLAVSSITYDPINTNTFYVGTGESYVGHTDGSVNGDGVWKSTDGGDTWINIFGGSTGVSYFVSSSNITVNTPSSIAGNYQSFPTTNFGPEITTTLTADFILANDATGVPTQACTSFGPSAAGKIAVIRRGDCSFVIKVKNAQLAGAIGAIVLNNVPGEPVPMGGEDATITIPSVMVSMADGDLIEDALASGATVNGSLNPATGDFTATVVPGIQHINDIKVRNNGGVSEIYLAAADALYGSSNAATTIGGLSYGVYKSVDGGANWIELNLPLTEAGHKHCPNDIEIGPDGKIWISTTQSKLYGDGGGIIFSSTDGTTFTQVYAVSGGARTQIAISSTTPNKVYVLAELTAGGVTIKKTTTGFVPAFLVQTKTLPNDADTGIAASDFTRGQAFYDLMLEVDPTNDEIVYTGGIDLFKSTNGATAWTQFSHWYGGFGFQEVHADQHILAFGHTDHNKIVMGNDGGVYYSANGGTLTQYRSTGYNTSQYYTVGVAPTTALTGDYFAGGLQDNGTQLMQNANPTGVDDSTEPYGGDGAYTFFDQDGTDRYFIRNYVYNSGVNLRFLNANGSLGDNVTINNESASNGSFINPQALDSNLDILYSNYTSGANAIIKRYSGIKSAGTLSSTDLTDASLTTRVTALTVSPYTTGSSKLIVGSLLGDVLLISNANTASPTWTALDGNLLVGSVSDIEFGQTEADIFVTMHNYGVNNIWFTNDGGATWQAKDGDLPDLPVKTILQNPLNLEEVIIGTELGVWYSNNFSSTSPNWYPAFNGMSNVKVLDLDLRNDNMVFAATHGRGVFSGMFSSGSLSVEENALASDLTLYPTASNGEITIASKSNLGKMDLAIYNLSGQLVYNSTLNMSSNSKKQLSLSLSSGLYLAKFSNGTVTETKKFIIK</sequence>
<proteinExistence type="predicted"/>
<dbReference type="AlphaFoldDB" id="A0A917GBC1"/>
<evidence type="ECO:0000259" key="3">
    <source>
        <dbReference type="Pfam" id="PF02225"/>
    </source>
</evidence>
<dbReference type="SUPFAM" id="SSF50939">
    <property type="entry name" value="Sialidases"/>
    <property type="match status" value="1"/>
</dbReference>
<dbReference type="InterPro" id="IPR046450">
    <property type="entry name" value="PA_dom_sf"/>
</dbReference>
<dbReference type="SUPFAM" id="SSF52025">
    <property type="entry name" value="PA domain"/>
    <property type="match status" value="1"/>
</dbReference>
<evidence type="ECO:0000256" key="1">
    <source>
        <dbReference type="ARBA" id="ARBA00022729"/>
    </source>
</evidence>